<feature type="chain" id="PRO_5036496191" evidence="2">
    <location>
        <begin position="21"/>
        <end position="355"/>
    </location>
</feature>
<feature type="compositionally biased region" description="Low complexity" evidence="1">
    <location>
        <begin position="128"/>
        <end position="137"/>
    </location>
</feature>
<name>A0A8W8P0F5_MAGGI</name>
<evidence type="ECO:0000256" key="2">
    <source>
        <dbReference type="SAM" id="SignalP"/>
    </source>
</evidence>
<evidence type="ECO:0000313" key="4">
    <source>
        <dbReference type="Proteomes" id="UP000005408"/>
    </source>
</evidence>
<organism evidence="3 4">
    <name type="scientific">Magallana gigas</name>
    <name type="common">Pacific oyster</name>
    <name type="synonym">Crassostrea gigas</name>
    <dbReference type="NCBI Taxonomy" id="29159"/>
    <lineage>
        <taxon>Eukaryota</taxon>
        <taxon>Metazoa</taxon>
        <taxon>Spiralia</taxon>
        <taxon>Lophotrochozoa</taxon>
        <taxon>Mollusca</taxon>
        <taxon>Bivalvia</taxon>
        <taxon>Autobranchia</taxon>
        <taxon>Pteriomorphia</taxon>
        <taxon>Ostreida</taxon>
        <taxon>Ostreoidea</taxon>
        <taxon>Ostreidae</taxon>
        <taxon>Magallana</taxon>
    </lineage>
</organism>
<reference evidence="3" key="1">
    <citation type="submission" date="2022-08" db="UniProtKB">
        <authorList>
            <consortium name="EnsemblMetazoa"/>
        </authorList>
    </citation>
    <scope>IDENTIFICATION</scope>
    <source>
        <strain evidence="3">05x7-T-G4-1.051#20</strain>
    </source>
</reference>
<dbReference type="AlphaFoldDB" id="A0A8W8P0F5"/>
<evidence type="ECO:0000313" key="3">
    <source>
        <dbReference type="EnsemblMetazoa" id="G9075.1:cds"/>
    </source>
</evidence>
<keyword evidence="4" id="KW-1185">Reference proteome</keyword>
<dbReference type="EnsemblMetazoa" id="G9075.1">
    <property type="protein sequence ID" value="G9075.1:cds"/>
    <property type="gene ID" value="G9075"/>
</dbReference>
<protein>
    <submittedName>
        <fullName evidence="3">Uncharacterized protein</fullName>
    </submittedName>
</protein>
<evidence type="ECO:0000256" key="1">
    <source>
        <dbReference type="SAM" id="MobiDB-lite"/>
    </source>
</evidence>
<feature type="signal peptide" evidence="2">
    <location>
        <begin position="1"/>
        <end position="20"/>
    </location>
</feature>
<accession>A0A8W8P0F5</accession>
<dbReference type="OrthoDB" id="6141058at2759"/>
<sequence length="355" mass="38120">MNRLQYAVVTLSVWLFVVSAVPLGILPDVQHAAPSPGRLAGVVSSPDPASLYKWLLQLFSQKSFINWLGRTRGINFQPGVRPNSGGTSDLFNGGTGDPFATGRLEEGDPQAVDPDLDIVRDYSPKASPQPTTTEPPTVQRDFQADNIIIPQTVQPQDDSGLNIPVLSLQETGGLADDSTRNPSPATLPDDLVIIRDQQNEESVGHAQTSTVLSGVFVHSRLSETNFATRPSGVDVQTVNNSPLQVVTSRNLEDLQVERDEESPNLVQVIPTDIVETTRNVTSGSDDVSNLPVARDREEGSTSQTLPPDLVVIRDSVEDENSGHIVTTRVTNSPSQLSTKQIGNGILILLPGDGGK</sequence>
<feature type="region of interest" description="Disordered" evidence="1">
    <location>
        <begin position="78"/>
        <end position="139"/>
    </location>
</feature>
<keyword evidence="2" id="KW-0732">Signal</keyword>
<feature type="region of interest" description="Disordered" evidence="1">
    <location>
        <begin position="279"/>
        <end position="307"/>
    </location>
</feature>
<proteinExistence type="predicted"/>
<dbReference type="Proteomes" id="UP000005408">
    <property type="component" value="Unassembled WGS sequence"/>
</dbReference>